<evidence type="ECO:0000256" key="2">
    <source>
        <dbReference type="ARBA" id="ARBA00010168"/>
    </source>
</evidence>
<dbReference type="AlphaFoldDB" id="D8U188"/>
<dbReference type="InterPro" id="IPR039787">
    <property type="entry name" value="ENDOU"/>
</dbReference>
<name>D8U188_VOLCA</name>
<comment type="subunit">
    <text evidence="3">Monomer.</text>
</comment>
<protein>
    <recommendedName>
        <fullName evidence="11">EndoU domain-containing protein</fullName>
    </recommendedName>
</protein>
<dbReference type="GO" id="GO:0016787">
    <property type="term" value="F:hydrolase activity"/>
    <property type="evidence" value="ECO:0007669"/>
    <property type="project" value="UniProtKB-KW"/>
</dbReference>
<evidence type="ECO:0000256" key="3">
    <source>
        <dbReference type="ARBA" id="ARBA00011245"/>
    </source>
</evidence>
<dbReference type="PROSITE" id="PS51959">
    <property type="entry name" value="ENDOU"/>
    <property type="match status" value="1"/>
</dbReference>
<dbReference type="Proteomes" id="UP000001058">
    <property type="component" value="Unassembled WGS sequence"/>
</dbReference>
<keyword evidence="5" id="KW-0479">Metal-binding</keyword>
<evidence type="ECO:0000256" key="5">
    <source>
        <dbReference type="ARBA" id="ARBA00022723"/>
    </source>
</evidence>
<evidence type="ECO:0000256" key="8">
    <source>
        <dbReference type="ARBA" id="ARBA00022884"/>
    </source>
</evidence>
<keyword evidence="13" id="KW-1185">Reference proteome</keyword>
<evidence type="ECO:0000256" key="10">
    <source>
        <dbReference type="ARBA" id="ARBA00023239"/>
    </source>
</evidence>
<dbReference type="OrthoDB" id="430326at2759"/>
<dbReference type="eggNOG" id="KOG2849">
    <property type="taxonomic scope" value="Eukaryota"/>
</dbReference>
<dbReference type="RefSeq" id="XP_002952448.1">
    <property type="nucleotide sequence ID" value="XM_002952402.1"/>
</dbReference>
<dbReference type="PANTHER" id="PTHR12439:SF11">
    <property type="entry name" value="URIDYLATE-SPECIFIC ENDORIBONUCLEASE"/>
    <property type="match status" value="1"/>
</dbReference>
<keyword evidence="6" id="KW-0255">Endonuclease</keyword>
<dbReference type="PANTHER" id="PTHR12439">
    <property type="entry name" value="PLACENTAL PROTEIN 11-RELATED"/>
    <property type="match status" value="1"/>
</dbReference>
<evidence type="ECO:0000256" key="4">
    <source>
        <dbReference type="ARBA" id="ARBA00022722"/>
    </source>
</evidence>
<organism evidence="13">
    <name type="scientific">Volvox carteri f. nagariensis</name>
    <dbReference type="NCBI Taxonomy" id="3068"/>
    <lineage>
        <taxon>Eukaryota</taxon>
        <taxon>Viridiplantae</taxon>
        <taxon>Chlorophyta</taxon>
        <taxon>core chlorophytes</taxon>
        <taxon>Chlorophyceae</taxon>
        <taxon>CS clade</taxon>
        <taxon>Chlamydomonadales</taxon>
        <taxon>Volvocaceae</taxon>
        <taxon>Volvox</taxon>
    </lineage>
</organism>
<comment type="cofactor">
    <cofactor evidence="1">
        <name>Mn(2+)</name>
        <dbReference type="ChEBI" id="CHEBI:29035"/>
    </cofactor>
</comment>
<dbReference type="CDD" id="cd21159">
    <property type="entry name" value="XendoU"/>
    <property type="match status" value="1"/>
</dbReference>
<dbReference type="GO" id="GO:0046872">
    <property type="term" value="F:metal ion binding"/>
    <property type="evidence" value="ECO:0007669"/>
    <property type="project" value="UniProtKB-KW"/>
</dbReference>
<dbReference type="GO" id="GO:0016829">
    <property type="term" value="F:lyase activity"/>
    <property type="evidence" value="ECO:0007669"/>
    <property type="project" value="UniProtKB-KW"/>
</dbReference>
<dbReference type="GO" id="GO:0003723">
    <property type="term" value="F:RNA binding"/>
    <property type="evidence" value="ECO:0007669"/>
    <property type="project" value="UniProtKB-KW"/>
</dbReference>
<feature type="domain" description="EndoU" evidence="11">
    <location>
        <begin position="8"/>
        <end position="280"/>
    </location>
</feature>
<evidence type="ECO:0000313" key="12">
    <source>
        <dbReference type="EMBL" id="EFJ46591.1"/>
    </source>
</evidence>
<proteinExistence type="inferred from homology"/>
<dbReference type="SUPFAM" id="SSF142877">
    <property type="entry name" value="EndoU-like"/>
    <property type="match status" value="1"/>
</dbReference>
<dbReference type="GeneID" id="9628623"/>
<accession>D8U188</accession>
<gene>
    <name evidence="12" type="ORF">VOLCADRAFT_62482</name>
</gene>
<keyword evidence="9" id="KW-0464">Manganese</keyword>
<evidence type="ECO:0000256" key="6">
    <source>
        <dbReference type="ARBA" id="ARBA00022759"/>
    </source>
</evidence>
<evidence type="ECO:0000313" key="13">
    <source>
        <dbReference type="Proteomes" id="UP000001058"/>
    </source>
</evidence>
<dbReference type="Pfam" id="PF09412">
    <property type="entry name" value="XendoU"/>
    <property type="match status" value="1"/>
</dbReference>
<dbReference type="InterPro" id="IPR018998">
    <property type="entry name" value="EndoU_C"/>
</dbReference>
<keyword evidence="10" id="KW-0456">Lyase</keyword>
<sequence length="302" mass="34959">MVEPTAEELESLIAGARKLWDLDENRLKPGADYAINVQEGKKQWDRRDAAAEKLFKGVKREIWKKPTFIIFYNLLDNYERETGQAEVETAQERKEVNDFLTACMNTKVMQYCHKYCAARGVAPEGEADFKKVLYQMWFSLYRRDGQNDSCGFEHVFVGESKGDSVTGFHNWIQFYIEEGRGNVDYLGYVKPKYGRDSTDDEDRLLTVTFSWKGEEKNVSTFFVGTSPEFELALYTMCFLCNPEENNTFLEIGPYDLNIVCYRIRSKYGDKVHSIVDAAPCEHLQVLSLAWLYSGPRRPVLRL</sequence>
<keyword evidence="7" id="KW-0378">Hydrolase</keyword>
<evidence type="ECO:0000259" key="11">
    <source>
        <dbReference type="PROSITE" id="PS51959"/>
    </source>
</evidence>
<dbReference type="EMBL" id="GL378350">
    <property type="protein sequence ID" value="EFJ46591.1"/>
    <property type="molecule type" value="Genomic_DNA"/>
</dbReference>
<evidence type="ECO:0000256" key="7">
    <source>
        <dbReference type="ARBA" id="ARBA00022801"/>
    </source>
</evidence>
<keyword evidence="8" id="KW-0694">RNA-binding</keyword>
<reference evidence="12 13" key="1">
    <citation type="journal article" date="2010" name="Science">
        <title>Genomic analysis of organismal complexity in the multicellular green alga Volvox carteri.</title>
        <authorList>
            <person name="Prochnik S.E."/>
            <person name="Umen J."/>
            <person name="Nedelcu A.M."/>
            <person name="Hallmann A."/>
            <person name="Miller S.M."/>
            <person name="Nishii I."/>
            <person name="Ferris P."/>
            <person name="Kuo A."/>
            <person name="Mitros T."/>
            <person name="Fritz-Laylin L.K."/>
            <person name="Hellsten U."/>
            <person name="Chapman J."/>
            <person name="Simakov O."/>
            <person name="Rensing S.A."/>
            <person name="Terry A."/>
            <person name="Pangilinan J."/>
            <person name="Kapitonov V."/>
            <person name="Jurka J."/>
            <person name="Salamov A."/>
            <person name="Shapiro H."/>
            <person name="Schmutz J."/>
            <person name="Grimwood J."/>
            <person name="Lindquist E."/>
            <person name="Lucas S."/>
            <person name="Grigoriev I.V."/>
            <person name="Schmitt R."/>
            <person name="Kirk D."/>
            <person name="Rokhsar D.S."/>
        </authorList>
    </citation>
    <scope>NUCLEOTIDE SEQUENCE [LARGE SCALE GENOMIC DNA]</scope>
    <source>
        <strain evidence="13">f. Nagariensis / Eve</strain>
    </source>
</reference>
<dbReference type="GO" id="GO:0004521">
    <property type="term" value="F:RNA endonuclease activity"/>
    <property type="evidence" value="ECO:0007669"/>
    <property type="project" value="InterPro"/>
</dbReference>
<evidence type="ECO:0000256" key="1">
    <source>
        <dbReference type="ARBA" id="ARBA00001936"/>
    </source>
</evidence>
<dbReference type="InParanoid" id="D8U188"/>
<keyword evidence="4" id="KW-0540">Nuclease</keyword>
<evidence type="ECO:0000256" key="9">
    <source>
        <dbReference type="ARBA" id="ARBA00023211"/>
    </source>
</evidence>
<comment type="similarity">
    <text evidence="2">Belongs to the ENDOU family.</text>
</comment>
<dbReference type="KEGG" id="vcn:VOLCADRAFT_62482"/>
<dbReference type="InterPro" id="IPR037227">
    <property type="entry name" value="EndoU-like"/>
</dbReference>